<evidence type="ECO:0000313" key="3">
    <source>
        <dbReference type="EMBL" id="KAG6533206.1"/>
    </source>
</evidence>
<feature type="repeat" description="PPR" evidence="2">
    <location>
        <begin position="82"/>
        <end position="112"/>
    </location>
</feature>
<dbReference type="NCBIfam" id="TIGR00756">
    <property type="entry name" value="PPR"/>
    <property type="match status" value="4"/>
</dbReference>
<dbReference type="OrthoDB" id="185373at2759"/>
<gene>
    <name evidence="3" type="ORF">ZIOFF_007072</name>
</gene>
<reference evidence="3 4" key="1">
    <citation type="submission" date="2020-08" db="EMBL/GenBank/DDBJ databases">
        <title>Plant Genome Project.</title>
        <authorList>
            <person name="Zhang R.-G."/>
        </authorList>
    </citation>
    <scope>NUCLEOTIDE SEQUENCE [LARGE SCALE GENOMIC DNA]</scope>
    <source>
        <tissue evidence="3">Rhizome</tissue>
    </source>
</reference>
<dbReference type="Pfam" id="PF13041">
    <property type="entry name" value="PPR_2"/>
    <property type="match status" value="2"/>
</dbReference>
<organism evidence="3 4">
    <name type="scientific">Zingiber officinale</name>
    <name type="common">Ginger</name>
    <name type="synonym">Amomum zingiber</name>
    <dbReference type="NCBI Taxonomy" id="94328"/>
    <lineage>
        <taxon>Eukaryota</taxon>
        <taxon>Viridiplantae</taxon>
        <taxon>Streptophyta</taxon>
        <taxon>Embryophyta</taxon>
        <taxon>Tracheophyta</taxon>
        <taxon>Spermatophyta</taxon>
        <taxon>Magnoliopsida</taxon>
        <taxon>Liliopsida</taxon>
        <taxon>Zingiberales</taxon>
        <taxon>Zingiberaceae</taxon>
        <taxon>Zingiber</taxon>
    </lineage>
</organism>
<dbReference type="PANTHER" id="PTHR47926">
    <property type="entry name" value="PENTATRICOPEPTIDE REPEAT-CONTAINING PROTEIN"/>
    <property type="match status" value="1"/>
</dbReference>
<evidence type="ECO:0008006" key="5">
    <source>
        <dbReference type="Google" id="ProtNLM"/>
    </source>
</evidence>
<dbReference type="Pfam" id="PF20431">
    <property type="entry name" value="E_motif"/>
    <property type="match status" value="1"/>
</dbReference>
<keyword evidence="1" id="KW-0677">Repeat</keyword>
<feature type="repeat" description="PPR" evidence="2">
    <location>
        <begin position="421"/>
        <end position="451"/>
    </location>
</feature>
<keyword evidence="4" id="KW-1185">Reference proteome</keyword>
<dbReference type="GO" id="GO:0009451">
    <property type="term" value="P:RNA modification"/>
    <property type="evidence" value="ECO:0007669"/>
    <property type="project" value="InterPro"/>
</dbReference>
<dbReference type="Pfam" id="PF01535">
    <property type="entry name" value="PPR"/>
    <property type="match status" value="4"/>
</dbReference>
<dbReference type="InterPro" id="IPR046960">
    <property type="entry name" value="PPR_At4g14850-like_plant"/>
</dbReference>
<dbReference type="EMBL" id="JACMSC010000002">
    <property type="protein sequence ID" value="KAG6533206.1"/>
    <property type="molecule type" value="Genomic_DNA"/>
</dbReference>
<evidence type="ECO:0000256" key="2">
    <source>
        <dbReference type="PROSITE-ProRule" id="PRU00708"/>
    </source>
</evidence>
<dbReference type="InterPro" id="IPR002885">
    <property type="entry name" value="PPR_rpt"/>
</dbReference>
<dbReference type="GO" id="GO:0003723">
    <property type="term" value="F:RNA binding"/>
    <property type="evidence" value="ECO:0007669"/>
    <property type="project" value="InterPro"/>
</dbReference>
<dbReference type="InterPro" id="IPR046848">
    <property type="entry name" value="E_motif"/>
</dbReference>
<feature type="repeat" description="PPR" evidence="2">
    <location>
        <begin position="285"/>
        <end position="319"/>
    </location>
</feature>
<protein>
    <recommendedName>
        <fullName evidence="5">Pentatricopeptide repeat-containing protein</fullName>
    </recommendedName>
</protein>
<proteinExistence type="predicted"/>
<name>A0A8J5IDV7_ZINOF</name>
<comment type="caution">
    <text evidence="3">The sequence shown here is derived from an EMBL/GenBank/DDBJ whole genome shotgun (WGS) entry which is preliminary data.</text>
</comment>
<dbReference type="PROSITE" id="PS51375">
    <property type="entry name" value="PPR"/>
    <property type="match status" value="5"/>
</dbReference>
<dbReference type="Proteomes" id="UP000734854">
    <property type="component" value="Unassembled WGS sequence"/>
</dbReference>
<feature type="repeat" description="PPR" evidence="2">
    <location>
        <begin position="386"/>
        <end position="420"/>
    </location>
</feature>
<feature type="repeat" description="PPR" evidence="2">
    <location>
        <begin position="184"/>
        <end position="218"/>
    </location>
</feature>
<dbReference type="AlphaFoldDB" id="A0A8J5IDV7"/>
<dbReference type="FunFam" id="1.25.40.10:FF:000090">
    <property type="entry name" value="Pentatricopeptide repeat-containing protein, chloroplastic"/>
    <property type="match status" value="1"/>
</dbReference>
<sequence>MPSKLHGVRSLEPLRSAAAIASWSSSFTTTPTRTKQLHALLITTSILSLNHPITTTDLLRSYVSHSDLPSAHRLFDRCPSRTTLLWNSIIRAYARLRQFPVAYTLFDQMRHSAGSRPDCYTFACVLRACAENSDANGVDMIHAVVLSTGLGSNLIVTTAMVNSYSKLGRINNARMLFDKPRAPDLVLWNSIIAGYGYGGFWQEGLELFRRMRETDKEPDGYTIVALVSCFCSSSVLQFAKGVHGFCLKGGYDDNSYVRSALVSMYSRCRFMDMAYQIFRCMNQPDLVTWSALISGFSQEGQYKEALTLLGEMTSSGKRPDAILVACALSACASIAAARPGKEIHCYSLRTGIHLDHAVSCGLIDMYSKCGFSDSGYLAFDLMPEKNVVAYNAAISNLGSHGLFNRAFFVFECMLKGGYQPDAATFSALLCACCHSGLMDEGLKFFNRMKDQFGIEAQMEHYVYMVKLLAMAGKLKDAYDLIHSMPMPADSGVWGALLWGCNIHGNLDMGRAVAEKLFEIHPDKTAYRVMLSNIYAAEKKWEVVERLRKPITVGGFQKSPGFSWIGGDVI</sequence>
<evidence type="ECO:0000313" key="4">
    <source>
        <dbReference type="Proteomes" id="UP000734854"/>
    </source>
</evidence>
<dbReference type="FunFam" id="1.25.40.10:FF:000351">
    <property type="entry name" value="Pentatricopeptide repeat-containing protein"/>
    <property type="match status" value="1"/>
</dbReference>
<evidence type="ECO:0000256" key="1">
    <source>
        <dbReference type="ARBA" id="ARBA00022737"/>
    </source>
</evidence>
<accession>A0A8J5IDV7</accession>